<evidence type="ECO:0000313" key="7">
    <source>
        <dbReference type="Proteomes" id="UP000663829"/>
    </source>
</evidence>
<dbReference type="Proteomes" id="UP000681722">
    <property type="component" value="Unassembled WGS sequence"/>
</dbReference>
<evidence type="ECO:0000313" key="3">
    <source>
        <dbReference type="EMBL" id="CAF0741267.1"/>
    </source>
</evidence>
<dbReference type="EMBL" id="CAJNOK010040969">
    <property type="protein sequence ID" value="CAF1554703.1"/>
    <property type="molecule type" value="Genomic_DNA"/>
</dbReference>
<organism evidence="3 7">
    <name type="scientific">Didymodactylos carnosus</name>
    <dbReference type="NCBI Taxonomy" id="1234261"/>
    <lineage>
        <taxon>Eukaryota</taxon>
        <taxon>Metazoa</taxon>
        <taxon>Spiralia</taxon>
        <taxon>Gnathifera</taxon>
        <taxon>Rotifera</taxon>
        <taxon>Eurotatoria</taxon>
        <taxon>Bdelloidea</taxon>
        <taxon>Philodinida</taxon>
        <taxon>Philodinidae</taxon>
        <taxon>Didymodactylos</taxon>
    </lineage>
</organism>
<feature type="domain" description="Phosphatidylinositol transfer protein N-terminal" evidence="2">
    <location>
        <begin position="1"/>
        <end position="275"/>
    </location>
</feature>
<dbReference type="PANTHER" id="PTHR10658">
    <property type="entry name" value="PHOSPHATIDYLINOSITOL TRANSFER PROTEIN"/>
    <property type="match status" value="1"/>
</dbReference>
<dbReference type="Proteomes" id="UP000682733">
    <property type="component" value="Unassembled WGS sequence"/>
</dbReference>
<reference evidence="3" key="1">
    <citation type="submission" date="2021-02" db="EMBL/GenBank/DDBJ databases">
        <authorList>
            <person name="Nowell W R."/>
        </authorList>
    </citation>
    <scope>NUCLEOTIDE SEQUENCE</scope>
</reference>
<dbReference type="Proteomes" id="UP000677228">
    <property type="component" value="Unassembled WGS sequence"/>
</dbReference>
<evidence type="ECO:0000256" key="1">
    <source>
        <dbReference type="SAM" id="MobiDB-lite"/>
    </source>
</evidence>
<dbReference type="Pfam" id="PF02121">
    <property type="entry name" value="IP_trans"/>
    <property type="match status" value="1"/>
</dbReference>
<dbReference type="EMBL" id="CAJOBC010000019">
    <property type="protein sequence ID" value="CAF3519570.1"/>
    <property type="molecule type" value="Genomic_DNA"/>
</dbReference>
<dbReference type="Proteomes" id="UP000663829">
    <property type="component" value="Unassembled WGS sequence"/>
</dbReference>
<evidence type="ECO:0000259" key="2">
    <source>
        <dbReference type="Pfam" id="PF02121"/>
    </source>
</evidence>
<feature type="compositionally biased region" description="Basic and acidic residues" evidence="1">
    <location>
        <begin position="299"/>
        <end position="309"/>
    </location>
</feature>
<evidence type="ECO:0000313" key="6">
    <source>
        <dbReference type="EMBL" id="CAF4345388.1"/>
    </source>
</evidence>
<evidence type="ECO:0000313" key="4">
    <source>
        <dbReference type="EMBL" id="CAF1554703.1"/>
    </source>
</evidence>
<dbReference type="GO" id="GO:0005548">
    <property type="term" value="F:phospholipid transporter activity"/>
    <property type="evidence" value="ECO:0007669"/>
    <property type="project" value="InterPro"/>
</dbReference>
<gene>
    <name evidence="3" type="ORF">GPM918_LOCUS280</name>
    <name evidence="4" type="ORF">OVA965_LOCUS39488</name>
    <name evidence="5" type="ORF">SRO942_LOCUS281</name>
    <name evidence="6" type="ORF">TMI583_LOCUS40794</name>
</gene>
<protein>
    <recommendedName>
        <fullName evidence="2">Phosphatidylinositol transfer protein N-terminal domain-containing protein</fullName>
    </recommendedName>
</protein>
<dbReference type="EMBL" id="CAJOBA010063476">
    <property type="protein sequence ID" value="CAF4345388.1"/>
    <property type="molecule type" value="Genomic_DNA"/>
</dbReference>
<dbReference type="InterPro" id="IPR001666">
    <property type="entry name" value="PI_transfer"/>
</dbReference>
<name>A0A813NVR0_9BILA</name>
<feature type="region of interest" description="Disordered" evidence="1">
    <location>
        <begin position="288"/>
        <end position="309"/>
    </location>
</feature>
<dbReference type="EMBL" id="CAJNOQ010000019">
    <property type="protein sequence ID" value="CAF0741267.1"/>
    <property type="molecule type" value="Genomic_DNA"/>
</dbReference>
<dbReference type="OrthoDB" id="10024430at2759"/>
<dbReference type="InterPro" id="IPR055261">
    <property type="entry name" value="PI_transfer_N"/>
</dbReference>
<proteinExistence type="predicted"/>
<evidence type="ECO:0000313" key="5">
    <source>
        <dbReference type="EMBL" id="CAF3519570.1"/>
    </source>
</evidence>
<comment type="caution">
    <text evidence="3">The sequence shown here is derived from an EMBL/GenBank/DDBJ whole genome shotgun (WGS) entry which is preliminary data.</text>
</comment>
<dbReference type="SUPFAM" id="SSF55961">
    <property type="entry name" value="Bet v1-like"/>
    <property type="match status" value="1"/>
</dbReference>
<dbReference type="PANTHER" id="PTHR10658:SF11">
    <property type="entry name" value="VIBRATOR, ISOFORM B"/>
    <property type="match status" value="1"/>
</dbReference>
<sequence>MRYKEFRIPLPLTVDEYKIGQQWTELQILRETWISCQNCVTFIDEPKKEYEISASVHRPLKGIHTHKKYNLTNQTPKFLDLISSKSSGNGIELDECSWYDYPYTLTIIKNEEHRITITIQSVYLQDSGTTDNPFHLTKDQLDKRTIEIINIASKVNDDYKKEEDPLLCQSKKIERNPFSKSWWESLTSNHQHNQAEKHSSQLDDVPIMCCYKLVEISTDEKSKLKAFIANTVSSSLIFNAQKEIYHRFHQKLFCNIDNWYELSLITIHEDEERLKRQIKSINIDKEKSMPQEYAQKHRKEGELMDEEKKHPSKAARLVTLMGVLKPQSESAAWPNCTKKNI</sequence>
<keyword evidence="7" id="KW-1185">Reference proteome</keyword>
<dbReference type="AlphaFoldDB" id="A0A813NVR0"/>
<accession>A0A813NVR0</accession>
<dbReference type="InterPro" id="IPR023393">
    <property type="entry name" value="START-like_dom_sf"/>
</dbReference>
<dbReference type="Gene3D" id="3.30.530.20">
    <property type="match status" value="1"/>
</dbReference>